<organism evidence="1 2">
    <name type="scientific">Hydrogenothermus marinus</name>
    <dbReference type="NCBI Taxonomy" id="133270"/>
    <lineage>
        <taxon>Bacteria</taxon>
        <taxon>Pseudomonadati</taxon>
        <taxon>Aquificota</taxon>
        <taxon>Aquificia</taxon>
        <taxon>Aquificales</taxon>
        <taxon>Hydrogenothermaceae</taxon>
        <taxon>Hydrogenothermus</taxon>
    </lineage>
</organism>
<comment type="caution">
    <text evidence="1">The sequence shown here is derived from an EMBL/GenBank/DDBJ whole genome shotgun (WGS) entry which is preliminary data.</text>
</comment>
<keyword evidence="2" id="KW-1185">Reference proteome</keyword>
<name>A0A3M0BC35_9AQUI</name>
<sequence length="294" mass="34971">MKKFKNLLKEYKLTYKEESLSINYNHLTFIKLNGLKLKSVGLNDFKEKQEKLNIEFFNKLNPTDISFVNLSKIDLIITNNIIKKDFFSDNIPILYSDNFNFENNNIQINYKTKKIKRKLKFIYSDIGFGPEFMNIFFPFWEGKKNYNYDSFIKSFLSNIVNLGYPKGLRVRLIFAKIKFKSDIEKIIDFLKKPKVSIIIDGNIIGNMKILYKYNGFFLFNKSILNSILDIKNHFGYEINFLTSIDFDQLTYKNKLIWINPYINDYEFELSEKTVKEKSSLIYSLINTLPKYLLK</sequence>
<reference evidence="1 2" key="1">
    <citation type="submission" date="2018-10" db="EMBL/GenBank/DDBJ databases">
        <title>Genomic Encyclopedia of Archaeal and Bacterial Type Strains, Phase II (KMG-II): from individual species to whole genera.</title>
        <authorList>
            <person name="Goeker M."/>
        </authorList>
    </citation>
    <scope>NUCLEOTIDE SEQUENCE [LARGE SCALE GENOMIC DNA]</scope>
    <source>
        <strain evidence="1 2">VM1</strain>
    </source>
</reference>
<dbReference type="EMBL" id="REFO01000018">
    <property type="protein sequence ID" value="RMA92468.1"/>
    <property type="molecule type" value="Genomic_DNA"/>
</dbReference>
<dbReference type="Proteomes" id="UP000280842">
    <property type="component" value="Unassembled WGS sequence"/>
</dbReference>
<accession>A0A3M0BC35</accession>
<protein>
    <submittedName>
        <fullName evidence="1">Uncharacterized protein</fullName>
    </submittedName>
</protein>
<dbReference type="RefSeq" id="WP_121923806.1">
    <property type="nucleotide sequence ID" value="NZ_REFO01000018.1"/>
</dbReference>
<proteinExistence type="predicted"/>
<dbReference type="AlphaFoldDB" id="A0A3M0BC35"/>
<evidence type="ECO:0000313" key="1">
    <source>
        <dbReference type="EMBL" id="RMA92468.1"/>
    </source>
</evidence>
<evidence type="ECO:0000313" key="2">
    <source>
        <dbReference type="Proteomes" id="UP000280842"/>
    </source>
</evidence>
<gene>
    <name evidence="1" type="ORF">CLV39_1716</name>
</gene>